<accession>A0A139IAE5</accession>
<feature type="compositionally biased region" description="Pro residues" evidence="5">
    <location>
        <begin position="79"/>
        <end position="88"/>
    </location>
</feature>
<dbReference type="GO" id="GO:0016740">
    <property type="term" value="F:transferase activity"/>
    <property type="evidence" value="ECO:0007669"/>
    <property type="project" value="UniProtKB-KW"/>
</dbReference>
<dbReference type="AlphaFoldDB" id="A0A139IAE5"/>
<evidence type="ECO:0000313" key="7">
    <source>
        <dbReference type="EMBL" id="KXT11700.1"/>
    </source>
</evidence>
<dbReference type="Gene3D" id="3.30.1600.10">
    <property type="entry name" value="SIR2/SIRT2 'Small Domain"/>
    <property type="match status" value="1"/>
</dbReference>
<feature type="binding site" evidence="4">
    <location>
        <position position="375"/>
    </location>
    <ligand>
        <name>Zn(2+)</name>
        <dbReference type="ChEBI" id="CHEBI:29105"/>
    </ligand>
</feature>
<evidence type="ECO:0000256" key="3">
    <source>
        <dbReference type="ARBA" id="ARBA00023027"/>
    </source>
</evidence>
<organism evidence="7 8">
    <name type="scientific">Pseudocercospora musae</name>
    <dbReference type="NCBI Taxonomy" id="113226"/>
    <lineage>
        <taxon>Eukaryota</taxon>
        <taxon>Fungi</taxon>
        <taxon>Dikarya</taxon>
        <taxon>Ascomycota</taxon>
        <taxon>Pezizomycotina</taxon>
        <taxon>Dothideomycetes</taxon>
        <taxon>Dothideomycetidae</taxon>
        <taxon>Mycosphaerellales</taxon>
        <taxon>Mycosphaerellaceae</taxon>
        <taxon>Pseudocercospora</taxon>
    </lineage>
</organism>
<dbReference type="EMBL" id="LFZO01000185">
    <property type="protein sequence ID" value="KXT11700.1"/>
    <property type="molecule type" value="Genomic_DNA"/>
</dbReference>
<dbReference type="OrthoDB" id="2919105at2759"/>
<evidence type="ECO:0000313" key="8">
    <source>
        <dbReference type="Proteomes" id="UP000073492"/>
    </source>
</evidence>
<dbReference type="InterPro" id="IPR029035">
    <property type="entry name" value="DHS-like_NAD/FAD-binding_dom"/>
</dbReference>
<keyword evidence="8" id="KW-1185">Reference proteome</keyword>
<keyword evidence="2" id="KW-0808">Transferase</keyword>
<evidence type="ECO:0000256" key="4">
    <source>
        <dbReference type="PROSITE-ProRule" id="PRU00236"/>
    </source>
</evidence>
<dbReference type="STRING" id="113226.A0A139IAE5"/>
<dbReference type="InterPro" id="IPR003000">
    <property type="entry name" value="Sirtuin"/>
</dbReference>
<comment type="caution">
    <text evidence="7">The sequence shown here is derived from an EMBL/GenBank/DDBJ whole genome shotgun (WGS) entry which is preliminary data.</text>
</comment>
<feature type="compositionally biased region" description="Basic and acidic residues" evidence="5">
    <location>
        <begin position="162"/>
        <end position="185"/>
    </location>
</feature>
<feature type="binding site" evidence="4">
    <location>
        <position position="353"/>
    </location>
    <ligand>
        <name>Zn(2+)</name>
        <dbReference type="ChEBI" id="CHEBI:29105"/>
    </ligand>
</feature>
<feature type="compositionally biased region" description="Low complexity" evidence="5">
    <location>
        <begin position="100"/>
        <end position="124"/>
    </location>
</feature>
<feature type="binding site" evidence="4">
    <location>
        <position position="356"/>
    </location>
    <ligand>
        <name>Zn(2+)</name>
        <dbReference type="ChEBI" id="CHEBI:29105"/>
    </ligand>
</feature>
<dbReference type="Proteomes" id="UP000073492">
    <property type="component" value="Unassembled WGS sequence"/>
</dbReference>
<proteinExistence type="inferred from homology"/>
<dbReference type="GO" id="GO:0046872">
    <property type="term" value="F:metal ion binding"/>
    <property type="evidence" value="ECO:0007669"/>
    <property type="project" value="UniProtKB-KW"/>
</dbReference>
<dbReference type="PANTHER" id="PTHR47651">
    <property type="entry name" value="NAD-DEPENDENT HISTONE DEACETYLASE HST4"/>
    <property type="match status" value="1"/>
</dbReference>
<feature type="active site" description="Proton acceptor" evidence="4">
    <location>
        <position position="345"/>
    </location>
</feature>
<evidence type="ECO:0000256" key="5">
    <source>
        <dbReference type="SAM" id="MobiDB-lite"/>
    </source>
</evidence>
<dbReference type="Pfam" id="PF02146">
    <property type="entry name" value="SIR2"/>
    <property type="match status" value="1"/>
</dbReference>
<dbReference type="PANTHER" id="PTHR47651:SF17">
    <property type="entry name" value="DEACETYLASE SIRTUIN-TYPE DOMAIN-CONTAINING PROTEIN"/>
    <property type="match status" value="1"/>
</dbReference>
<feature type="compositionally biased region" description="Low complexity" evidence="5">
    <location>
        <begin position="648"/>
        <end position="672"/>
    </location>
</feature>
<comment type="similarity">
    <text evidence="1">Belongs to the sirtuin family. Class I subfamily.</text>
</comment>
<evidence type="ECO:0000259" key="6">
    <source>
        <dbReference type="PROSITE" id="PS50305"/>
    </source>
</evidence>
<dbReference type="Gene3D" id="3.40.50.1220">
    <property type="entry name" value="TPP-binding domain"/>
    <property type="match status" value="1"/>
</dbReference>
<dbReference type="InterPro" id="IPR026590">
    <property type="entry name" value="Ssirtuin_cat_dom"/>
</dbReference>
<feature type="non-terminal residue" evidence="7">
    <location>
        <position position="783"/>
    </location>
</feature>
<feature type="domain" description="Deacetylase sirtuin-type" evidence="6">
    <location>
        <begin position="199"/>
        <end position="519"/>
    </location>
</feature>
<sequence>LFVLLVYSFPQPGKADGTSNLLYSRFSRAIHIHTQRPLLRARPRPSLFVRYWRRCYCPRNPGILSPPVRLAPRACPPLPSSPPCPPGLASPRLDNTMDVPSDSSGRSSPLSSVPSSPLTEFSSSPSPPPEMRFSSRRSSGPYPSPPASQQTSHSGSPAPDGMDSKNSSDREGRPAKRRRITSEKERTTEYLDLRARTVDAGQQIQLDRLVNVLHKRQKIVVIAGAGISVSAGIPDFRSSQGLFRSLKEEYNLKGSGKHLFDASVYKDDVSTSSFHDMVSTMSRLTKDAKPTAFHHMLATIAQEDRLLRLYSQNVDGIDTSMDPLKTSVPLKKNDANKWPRTVQLHGGLDYMVCSKCHELSDLDPSLFDGPVPPLCSRCEEINDIRTNHEGKRSHGIGRLRPRMVLYNEHNPDDEAIGAVTKDDLRKRPDAVIVVGTTLKVPGVRRIVREMCATVRDRRGGVAIWINSDPPPIAKDLEDCWDIIVQGQCDEVARHAAMRKWDVPAASEEFAEVSEEDAKKVAARTMRVQLPTRDIKHAAKEPLPSHLHKNNSFRPPLSDETPRKPMDFGPLDWSPMGTPRTSIVPSIEDSEISDDSIAVVHDDTISVAVTGLLTPSKSQRSSPVEKLAAKTAAKNPVINLNDKLKAGAKKQTTTKGAPKKVSAPAKKPATAVKASKKAGVVGGPRKNNKADAKPGPKISLKNSFASSKAGVTALKAGKKDIENAAKSPSKLRDVTNAASEPMVPLSPQNPRNNASPVQTQNVDATLKQASDPNRSRMSIQGICN</sequence>
<protein>
    <recommendedName>
        <fullName evidence="6">Deacetylase sirtuin-type domain-containing protein</fullName>
    </recommendedName>
</protein>
<evidence type="ECO:0000256" key="2">
    <source>
        <dbReference type="ARBA" id="ARBA00022679"/>
    </source>
</evidence>
<feature type="region of interest" description="Disordered" evidence="5">
    <location>
        <begin position="79"/>
        <end position="185"/>
    </location>
</feature>
<dbReference type="SUPFAM" id="SSF52467">
    <property type="entry name" value="DHS-like NAD/FAD-binding domain"/>
    <property type="match status" value="1"/>
</dbReference>
<dbReference type="PROSITE" id="PS50305">
    <property type="entry name" value="SIRTUIN"/>
    <property type="match status" value="1"/>
</dbReference>
<dbReference type="GO" id="GO:0070403">
    <property type="term" value="F:NAD+ binding"/>
    <property type="evidence" value="ECO:0007669"/>
    <property type="project" value="InterPro"/>
</dbReference>
<feature type="compositionally biased region" description="Polar residues" evidence="5">
    <location>
        <begin position="745"/>
        <end position="783"/>
    </location>
</feature>
<name>A0A139IAE5_9PEZI</name>
<gene>
    <name evidence="7" type="ORF">AC579_6981</name>
</gene>
<dbReference type="InterPro" id="IPR026591">
    <property type="entry name" value="Sirtuin_cat_small_dom_sf"/>
</dbReference>
<evidence type="ECO:0000256" key="1">
    <source>
        <dbReference type="ARBA" id="ARBA00006924"/>
    </source>
</evidence>
<keyword evidence="3" id="KW-0520">NAD</keyword>
<keyword evidence="4" id="KW-0862">Zinc</keyword>
<feature type="binding site" evidence="4">
    <location>
        <position position="378"/>
    </location>
    <ligand>
        <name>Zn(2+)</name>
        <dbReference type="ChEBI" id="CHEBI:29105"/>
    </ligand>
</feature>
<feature type="region of interest" description="Disordered" evidence="5">
    <location>
        <begin position="541"/>
        <end position="562"/>
    </location>
</feature>
<keyword evidence="4" id="KW-0479">Metal-binding</keyword>
<feature type="region of interest" description="Disordered" evidence="5">
    <location>
        <begin position="718"/>
        <end position="783"/>
    </location>
</feature>
<feature type="region of interest" description="Disordered" evidence="5">
    <location>
        <begin position="646"/>
        <end position="702"/>
    </location>
</feature>
<reference evidence="7 8" key="1">
    <citation type="submission" date="2015-07" db="EMBL/GenBank/DDBJ databases">
        <title>Comparative genomics of the Sigatoka disease complex on banana suggests a link between parallel evolutionary changes in Pseudocercospora fijiensis and Pseudocercospora eumusae and increased virulence on the banana host.</title>
        <authorList>
            <person name="Chang T.-C."/>
            <person name="Salvucci A."/>
            <person name="Crous P.W."/>
            <person name="Stergiopoulos I."/>
        </authorList>
    </citation>
    <scope>NUCLEOTIDE SEQUENCE [LARGE SCALE GENOMIC DNA]</scope>
    <source>
        <strain evidence="7 8">CBS 116634</strain>
    </source>
</reference>
<feature type="non-terminal residue" evidence="7">
    <location>
        <position position="1"/>
    </location>
</feature>